<evidence type="ECO:0000256" key="4">
    <source>
        <dbReference type="ARBA" id="ARBA00022679"/>
    </source>
</evidence>
<feature type="domain" description="Glycosyltransferase 2-like" evidence="5">
    <location>
        <begin position="21"/>
        <end position="154"/>
    </location>
</feature>
<dbReference type="PANTHER" id="PTHR43179">
    <property type="entry name" value="RHAMNOSYLTRANSFERASE WBBL"/>
    <property type="match status" value="1"/>
</dbReference>
<keyword evidence="7" id="KW-1185">Reference proteome</keyword>
<keyword evidence="3" id="KW-0328">Glycosyltransferase</keyword>
<evidence type="ECO:0000256" key="2">
    <source>
        <dbReference type="ARBA" id="ARBA00006739"/>
    </source>
</evidence>
<dbReference type="Pfam" id="PF00535">
    <property type="entry name" value="Glycos_transf_2"/>
    <property type="match status" value="1"/>
</dbReference>
<dbReference type="SUPFAM" id="SSF53448">
    <property type="entry name" value="Nucleotide-diphospho-sugar transferases"/>
    <property type="match status" value="1"/>
</dbReference>
<sequence>MTASAVPAAVPAAARATVHVTVAVPTYRRPDDLRALLPVLCHQAAEVTAGSAGRYAVDVLVVDNDPERGAAGVVAEAGGPGVCYAAEPTPGIAAVRNRAMDEAAGSRLLAFIDDDERPREQWLAALLDTWADSGAAAVSGRVLAEYAGQLDPWLEAGGFFVRRNLPSGTGIDTAAAGNLLLDLDQVRACGTRFESALGLGGGEDTLFSRSLARAGGRMVWCAESAVVDQVPAERMTRRWVLTRAWSHGNGAVLTELRLTAGTAPRLAVRARGLVRGLLRMAGGTARWALGLLARAPRHRARGLRALCRGAGMVGGALGVVYQEYARGGRRWRLARLPEPRR</sequence>
<evidence type="ECO:0000313" key="7">
    <source>
        <dbReference type="Proteomes" id="UP000239210"/>
    </source>
</evidence>
<proteinExistence type="inferred from homology"/>
<dbReference type="CDD" id="cd00761">
    <property type="entry name" value="Glyco_tranf_GTA_type"/>
    <property type="match status" value="1"/>
</dbReference>
<evidence type="ECO:0000256" key="3">
    <source>
        <dbReference type="ARBA" id="ARBA00022676"/>
    </source>
</evidence>
<dbReference type="InterPro" id="IPR029044">
    <property type="entry name" value="Nucleotide-diphossugar_trans"/>
</dbReference>
<gene>
    <name evidence="6" type="ORF">LY71_106121</name>
</gene>
<dbReference type="PANTHER" id="PTHR43179:SF12">
    <property type="entry name" value="GALACTOFURANOSYLTRANSFERASE GLFT2"/>
    <property type="match status" value="1"/>
</dbReference>
<name>A0A2T0TUH2_9ACTN</name>
<protein>
    <submittedName>
        <fullName evidence="6">GT2 family glycosyltransferase</fullName>
    </submittedName>
</protein>
<comment type="pathway">
    <text evidence="1">Cell wall biogenesis; cell wall polysaccharide biosynthesis.</text>
</comment>
<reference evidence="6 7" key="1">
    <citation type="submission" date="2018-03" db="EMBL/GenBank/DDBJ databases">
        <title>Genomic Encyclopedia of Archaeal and Bacterial Type Strains, Phase II (KMG-II): from individual species to whole genera.</title>
        <authorList>
            <person name="Goeker M."/>
        </authorList>
    </citation>
    <scope>NUCLEOTIDE SEQUENCE [LARGE SCALE GENOMIC DNA]</scope>
    <source>
        <strain evidence="6 7">DSM 45416</strain>
    </source>
</reference>
<comment type="similarity">
    <text evidence="2">Belongs to the glycosyltransferase 2 family.</text>
</comment>
<dbReference type="OrthoDB" id="3180470at2"/>
<accession>A0A2T0TUH2</accession>
<dbReference type="EMBL" id="PVTG01000006">
    <property type="protein sequence ID" value="PRY49344.1"/>
    <property type="molecule type" value="Genomic_DNA"/>
</dbReference>
<dbReference type="AlphaFoldDB" id="A0A2T0TUH2"/>
<dbReference type="GO" id="GO:0016757">
    <property type="term" value="F:glycosyltransferase activity"/>
    <property type="evidence" value="ECO:0007669"/>
    <property type="project" value="UniProtKB-KW"/>
</dbReference>
<dbReference type="Proteomes" id="UP000239210">
    <property type="component" value="Unassembled WGS sequence"/>
</dbReference>
<evidence type="ECO:0000256" key="1">
    <source>
        <dbReference type="ARBA" id="ARBA00004776"/>
    </source>
</evidence>
<dbReference type="RefSeq" id="WP_106276980.1">
    <property type="nucleotide sequence ID" value="NZ_PVTG01000006.1"/>
</dbReference>
<evidence type="ECO:0000259" key="5">
    <source>
        <dbReference type="Pfam" id="PF00535"/>
    </source>
</evidence>
<organism evidence="6 7">
    <name type="scientific">Geodermatophilus tzadiensis</name>
    <dbReference type="NCBI Taxonomy" id="1137988"/>
    <lineage>
        <taxon>Bacteria</taxon>
        <taxon>Bacillati</taxon>
        <taxon>Actinomycetota</taxon>
        <taxon>Actinomycetes</taxon>
        <taxon>Geodermatophilales</taxon>
        <taxon>Geodermatophilaceae</taxon>
        <taxon>Geodermatophilus</taxon>
    </lineage>
</organism>
<keyword evidence="4 6" id="KW-0808">Transferase</keyword>
<comment type="caution">
    <text evidence="6">The sequence shown here is derived from an EMBL/GenBank/DDBJ whole genome shotgun (WGS) entry which is preliminary data.</text>
</comment>
<dbReference type="Gene3D" id="3.90.550.10">
    <property type="entry name" value="Spore Coat Polysaccharide Biosynthesis Protein SpsA, Chain A"/>
    <property type="match status" value="1"/>
</dbReference>
<evidence type="ECO:0000313" key="6">
    <source>
        <dbReference type="EMBL" id="PRY49344.1"/>
    </source>
</evidence>
<dbReference type="InterPro" id="IPR001173">
    <property type="entry name" value="Glyco_trans_2-like"/>
</dbReference>